<evidence type="ECO:0000313" key="2">
    <source>
        <dbReference type="EMBL" id="KMM73478.1"/>
    </source>
</evidence>
<name>A0A0J6FSY6_COCPO</name>
<feature type="compositionally biased region" description="Polar residues" evidence="1">
    <location>
        <begin position="78"/>
        <end position="92"/>
    </location>
</feature>
<dbReference type="AlphaFoldDB" id="A0A0J6FSY6"/>
<reference evidence="3" key="2">
    <citation type="journal article" date="2009" name="Genome Res.">
        <title>Comparative genomic analyses of the human fungal pathogens Coccidioides and their relatives.</title>
        <authorList>
            <person name="Sharpton T.J."/>
            <person name="Stajich J.E."/>
            <person name="Rounsley S.D."/>
            <person name="Gardner M.J."/>
            <person name="Wortman J.R."/>
            <person name="Jordar V.S."/>
            <person name="Maiti R."/>
            <person name="Kodira C.D."/>
            <person name="Neafsey D.E."/>
            <person name="Zeng Q."/>
            <person name="Hung C.-Y."/>
            <person name="McMahan C."/>
            <person name="Muszewska A."/>
            <person name="Grynberg M."/>
            <person name="Mandel M.A."/>
            <person name="Kellner E.M."/>
            <person name="Barker B.M."/>
            <person name="Galgiani J.N."/>
            <person name="Orbach M.J."/>
            <person name="Kirkland T.N."/>
            <person name="Cole G.T."/>
            <person name="Henn M.R."/>
            <person name="Birren B.W."/>
            <person name="Taylor J.W."/>
        </authorList>
    </citation>
    <scope>NUCLEOTIDE SEQUENCE [LARGE SCALE GENOMIC DNA]</scope>
    <source>
        <strain evidence="3">RMSCC 3488</strain>
    </source>
</reference>
<evidence type="ECO:0000256" key="1">
    <source>
        <dbReference type="SAM" id="MobiDB-lite"/>
    </source>
</evidence>
<dbReference type="EMBL" id="DS268114">
    <property type="protein sequence ID" value="KMM73478.1"/>
    <property type="molecule type" value="Genomic_DNA"/>
</dbReference>
<reference evidence="2 3" key="1">
    <citation type="submission" date="2007-06" db="EMBL/GenBank/DDBJ databases">
        <title>The Genome Sequence of Coccidioides posadasii RMSCC_3488.</title>
        <authorList>
            <consortium name="Coccidioides Genome Resources Consortium"/>
            <consortium name="The Broad Institute Genome Sequencing Platform"/>
            <person name="Henn M.R."/>
            <person name="Sykes S."/>
            <person name="Young S."/>
            <person name="Jaffe D."/>
            <person name="Berlin A."/>
            <person name="Alvarez P."/>
            <person name="Butler J."/>
            <person name="Gnerre S."/>
            <person name="Grabherr M."/>
            <person name="Mauceli E."/>
            <person name="Brockman W."/>
            <person name="Kodira C."/>
            <person name="Alvarado L."/>
            <person name="Zeng Q."/>
            <person name="Crawford M."/>
            <person name="Antoine C."/>
            <person name="Devon K."/>
            <person name="Galgiani J."/>
            <person name="Orsborn K."/>
            <person name="Lewis M.L."/>
            <person name="Nusbaum C."/>
            <person name="Galagan J."/>
            <person name="Birren B."/>
        </authorList>
    </citation>
    <scope>NUCLEOTIDE SEQUENCE [LARGE SCALE GENOMIC DNA]</scope>
    <source>
        <strain evidence="2 3">RMSCC 3488</strain>
    </source>
</reference>
<accession>A0A0J6FSY6</accession>
<evidence type="ECO:0000313" key="3">
    <source>
        <dbReference type="Proteomes" id="UP000054567"/>
    </source>
</evidence>
<dbReference type="Proteomes" id="UP000054567">
    <property type="component" value="Unassembled WGS sequence"/>
</dbReference>
<reference evidence="3" key="3">
    <citation type="journal article" date="2010" name="Genome Res.">
        <title>Population genomic sequencing of Coccidioides fungi reveals recent hybridization and transposon control.</title>
        <authorList>
            <person name="Neafsey D.E."/>
            <person name="Barker B.M."/>
            <person name="Sharpton T.J."/>
            <person name="Stajich J.E."/>
            <person name="Park D.J."/>
            <person name="Whiston E."/>
            <person name="Hung C.-Y."/>
            <person name="McMahan C."/>
            <person name="White J."/>
            <person name="Sykes S."/>
            <person name="Heiman D."/>
            <person name="Young S."/>
            <person name="Zeng Q."/>
            <person name="Abouelleil A."/>
            <person name="Aftuck L."/>
            <person name="Bessette D."/>
            <person name="Brown A."/>
            <person name="FitzGerald M."/>
            <person name="Lui A."/>
            <person name="Macdonald J.P."/>
            <person name="Priest M."/>
            <person name="Orbach M.J."/>
            <person name="Galgiani J.N."/>
            <person name="Kirkland T.N."/>
            <person name="Cole G.T."/>
            <person name="Birren B.W."/>
            <person name="Henn M.R."/>
            <person name="Taylor J.W."/>
            <person name="Rounsley S.D."/>
        </authorList>
    </citation>
    <scope>NUCLEOTIDE SEQUENCE [LARGE SCALE GENOMIC DNA]</scope>
    <source>
        <strain evidence="3">RMSCC 3488</strain>
    </source>
</reference>
<protein>
    <submittedName>
        <fullName evidence="2">Uncharacterized protein</fullName>
    </submittedName>
</protein>
<feature type="region of interest" description="Disordered" evidence="1">
    <location>
        <begin position="73"/>
        <end position="92"/>
    </location>
</feature>
<dbReference type="VEuPathDB" id="FungiDB:CPAG_09767"/>
<gene>
    <name evidence="2" type="ORF">CPAG_09767</name>
</gene>
<organism evidence="2 3">
    <name type="scientific">Coccidioides posadasii RMSCC 3488</name>
    <dbReference type="NCBI Taxonomy" id="454284"/>
    <lineage>
        <taxon>Eukaryota</taxon>
        <taxon>Fungi</taxon>
        <taxon>Dikarya</taxon>
        <taxon>Ascomycota</taxon>
        <taxon>Pezizomycotina</taxon>
        <taxon>Eurotiomycetes</taxon>
        <taxon>Eurotiomycetidae</taxon>
        <taxon>Onygenales</taxon>
        <taxon>Onygenaceae</taxon>
        <taxon>Coccidioides</taxon>
    </lineage>
</organism>
<proteinExistence type="predicted"/>
<sequence>MHLRIADRKRVPRSYPENKDEYSYVVDTPSWGSSPDEICESIEIDGDGRDLDVKRRVPSITWTTYGLKTALKKGRSEWPQTPNIQTREVPQTGVDVTSTFLTQIGVPFSPPSTPYPPQTGMIWTAVVAARDA</sequence>